<name>A0ABV1F5V2_9BACI</name>
<evidence type="ECO:0000313" key="4">
    <source>
        <dbReference type="EMBL" id="MEQ2467239.1"/>
    </source>
</evidence>
<evidence type="ECO:0000256" key="2">
    <source>
        <dbReference type="ARBA" id="ARBA00023231"/>
    </source>
</evidence>
<protein>
    <submittedName>
        <fullName evidence="4">NifB/NifX family molybdenum-iron cluster-binding protein</fullName>
    </submittedName>
</protein>
<dbReference type="SUPFAM" id="SSF53146">
    <property type="entry name" value="Nitrogenase accessory factor-like"/>
    <property type="match status" value="1"/>
</dbReference>
<dbReference type="Gene3D" id="3.30.420.130">
    <property type="entry name" value="Dinitrogenase iron-molybdenum cofactor biosynthesis domain"/>
    <property type="match status" value="1"/>
</dbReference>
<dbReference type="InterPro" id="IPR036105">
    <property type="entry name" value="DiNase_FeMo-co_biosyn_sf"/>
</dbReference>
<dbReference type="InterPro" id="IPR003731">
    <property type="entry name" value="Di-Nase_FeMo-co_biosynth"/>
</dbReference>
<proteinExistence type="inferred from homology"/>
<dbReference type="InterPro" id="IPR034169">
    <property type="entry name" value="NifX-like"/>
</dbReference>
<dbReference type="Pfam" id="PF02579">
    <property type="entry name" value="Nitro_FeMo-Co"/>
    <property type="match status" value="1"/>
</dbReference>
<comment type="similarity">
    <text evidence="1">Belongs to the NifX/NifY family.</text>
</comment>
<evidence type="ECO:0000313" key="5">
    <source>
        <dbReference type="Proteomes" id="UP001465426"/>
    </source>
</evidence>
<dbReference type="PANTHER" id="PTHR33937">
    <property type="entry name" value="IRON-MOLYBDENUM PROTEIN-RELATED-RELATED"/>
    <property type="match status" value="1"/>
</dbReference>
<gene>
    <name evidence="4" type="ORF">WMO63_16405</name>
</gene>
<keyword evidence="5" id="KW-1185">Reference proteome</keyword>
<dbReference type="EMBL" id="JBBMFN010000046">
    <property type="protein sequence ID" value="MEQ2467239.1"/>
    <property type="molecule type" value="Genomic_DNA"/>
</dbReference>
<dbReference type="CDD" id="cd00853">
    <property type="entry name" value="NifX"/>
    <property type="match status" value="1"/>
</dbReference>
<dbReference type="PANTHER" id="PTHR33937:SF1">
    <property type="entry name" value="IRON-MOLIBDENUM COFACTOR PROCESSING PROTEIN"/>
    <property type="match status" value="1"/>
</dbReference>
<keyword evidence="2" id="KW-0535">Nitrogen fixation</keyword>
<dbReference type="RefSeq" id="WP_031538359.1">
    <property type="nucleotide sequence ID" value="NZ_JBBMFN010000046.1"/>
</dbReference>
<dbReference type="Proteomes" id="UP001465426">
    <property type="component" value="Unassembled WGS sequence"/>
</dbReference>
<comment type="caution">
    <text evidence="4">The sequence shown here is derived from an EMBL/GenBank/DDBJ whole genome shotgun (WGS) entry which is preliminary data.</text>
</comment>
<evidence type="ECO:0000259" key="3">
    <source>
        <dbReference type="Pfam" id="PF02579"/>
    </source>
</evidence>
<reference evidence="4 5" key="1">
    <citation type="submission" date="2024-03" db="EMBL/GenBank/DDBJ databases">
        <title>Human intestinal bacterial collection.</title>
        <authorList>
            <person name="Pauvert C."/>
            <person name="Hitch T.C.A."/>
            <person name="Clavel T."/>
        </authorList>
    </citation>
    <scope>NUCLEOTIDE SEQUENCE [LARGE SCALE GENOMIC DNA]</scope>
    <source>
        <strain evidence="4 5">CLA-SR-H024</strain>
    </source>
</reference>
<evidence type="ECO:0000256" key="1">
    <source>
        <dbReference type="ARBA" id="ARBA00010285"/>
    </source>
</evidence>
<sequence length="126" mass="14426">MKIAFATDDGKHVDTHFGYTESFDIYDISKEKYEKVQTRVVSCASEISENNRIDYRINRIVDCKLLFITQIGPAAAARVTRNKIMPIKVKEGTLIQEQLDRLLLLLQSKPPLWLAKALNSEKESKL</sequence>
<dbReference type="InterPro" id="IPR051840">
    <property type="entry name" value="NifX/NifY_domain"/>
</dbReference>
<organism evidence="4 5">
    <name type="scientific">Niallia hominis</name>
    <dbReference type="NCBI Taxonomy" id="3133173"/>
    <lineage>
        <taxon>Bacteria</taxon>
        <taxon>Bacillati</taxon>
        <taxon>Bacillota</taxon>
        <taxon>Bacilli</taxon>
        <taxon>Bacillales</taxon>
        <taxon>Bacillaceae</taxon>
        <taxon>Niallia</taxon>
    </lineage>
</organism>
<accession>A0ABV1F5V2</accession>
<feature type="domain" description="Dinitrogenase iron-molybdenum cofactor biosynthesis" evidence="3">
    <location>
        <begin position="9"/>
        <end position="102"/>
    </location>
</feature>